<comment type="similarity">
    <text evidence="1">Belongs to the asparaginase 1 family.</text>
</comment>
<evidence type="ECO:0000259" key="4">
    <source>
        <dbReference type="Pfam" id="PF00710"/>
    </source>
</evidence>
<dbReference type="InterPro" id="IPR006034">
    <property type="entry name" value="Asparaginase/glutaminase-like"/>
</dbReference>
<evidence type="ECO:0000313" key="7">
    <source>
        <dbReference type="Proteomes" id="UP000465302"/>
    </source>
</evidence>
<evidence type="ECO:0000256" key="1">
    <source>
        <dbReference type="ARBA" id="ARBA00010518"/>
    </source>
</evidence>
<dbReference type="Gene3D" id="3.40.50.1170">
    <property type="entry name" value="L-asparaginase, N-terminal domain"/>
    <property type="match status" value="1"/>
</dbReference>
<dbReference type="InterPro" id="IPR037152">
    <property type="entry name" value="L-asparaginase_N_sf"/>
</dbReference>
<feature type="domain" description="L-asparaginase N-terminal" evidence="4">
    <location>
        <begin position="4"/>
        <end position="175"/>
    </location>
</feature>
<dbReference type="Proteomes" id="UP000465302">
    <property type="component" value="Unassembled WGS sequence"/>
</dbReference>
<dbReference type="AlphaFoldDB" id="A0A7I9VZK2"/>
<dbReference type="PIRSF" id="PIRSF500176">
    <property type="entry name" value="L_ASNase"/>
    <property type="match status" value="1"/>
</dbReference>
<dbReference type="Pfam" id="PF17763">
    <property type="entry name" value="Asparaginase_C"/>
    <property type="match status" value="1"/>
</dbReference>
<comment type="caution">
    <text evidence="6">The sequence shown here is derived from an EMBL/GenBank/DDBJ whole genome shotgun (WGS) entry which is preliminary data.</text>
</comment>
<dbReference type="InterPro" id="IPR036152">
    <property type="entry name" value="Asp/glu_Ase-like_sf"/>
</dbReference>
<feature type="domain" description="Asparaginase/glutaminase C-terminal" evidence="5">
    <location>
        <begin position="197"/>
        <end position="312"/>
    </location>
</feature>
<dbReference type="PANTHER" id="PTHR11707:SF28">
    <property type="entry name" value="60 KDA LYSOPHOSPHOLIPASE"/>
    <property type="match status" value="1"/>
</dbReference>
<gene>
    <name evidence="6" type="primary">ansA_2</name>
    <name evidence="6" type="ORF">MAGR_21910</name>
</gene>
<dbReference type="PANTHER" id="PTHR11707">
    <property type="entry name" value="L-ASPARAGINASE"/>
    <property type="match status" value="1"/>
</dbReference>
<feature type="binding site" evidence="3">
    <location>
        <begin position="75"/>
        <end position="76"/>
    </location>
    <ligand>
        <name>substrate</name>
    </ligand>
</feature>
<protein>
    <submittedName>
        <fullName evidence="6">L-asparaginase</fullName>
    </submittedName>
</protein>
<dbReference type="InterPro" id="IPR004550">
    <property type="entry name" value="AsnASE_II"/>
</dbReference>
<sequence length="319" mass="33172">MTSADSNETGVRPTLSAEQLLATVPGLSDVAELHATTLNTAPSASLTYQDVLRGLDWARDQIGNGAAGAVLIQGTDTIEETAYLLDLYWDLPAPLVVTGAMRPPQAPGADGPANVMAAVRVACADGSRGRGVMVVLNDEIHAASRVRKTQASQPNAFVSPVFGPLGYVTENQPVYGDTAAAAGRRTVPRPDSFVTPRVALLETFLEDHGELLETVADNEFHGVVLAGFGVGHVSAACAEVVERVSGTIPVILATRTGAGSTHQSSYGFPGSESDLIAKGAIPAGWLDARKARILLTCLIAGGSTKADIRAEFGFRSQPS</sequence>
<dbReference type="InterPro" id="IPR027473">
    <property type="entry name" value="L-asparaginase_C"/>
</dbReference>
<dbReference type="GO" id="GO:0004067">
    <property type="term" value="F:asparaginase activity"/>
    <property type="evidence" value="ECO:0007669"/>
    <property type="project" value="UniProtKB-UniRule"/>
</dbReference>
<evidence type="ECO:0000259" key="5">
    <source>
        <dbReference type="Pfam" id="PF17763"/>
    </source>
</evidence>
<dbReference type="Pfam" id="PF00710">
    <property type="entry name" value="Asparaginase"/>
    <property type="match status" value="1"/>
</dbReference>
<keyword evidence="2" id="KW-0378">Hydrolase</keyword>
<organism evidence="6 7">
    <name type="scientific">Mycolicibacterium agri</name>
    <name type="common">Mycobacterium agri</name>
    <dbReference type="NCBI Taxonomy" id="36811"/>
    <lineage>
        <taxon>Bacteria</taxon>
        <taxon>Bacillati</taxon>
        <taxon>Actinomycetota</taxon>
        <taxon>Actinomycetes</taxon>
        <taxon>Mycobacteriales</taxon>
        <taxon>Mycobacteriaceae</taxon>
        <taxon>Mycolicibacterium</taxon>
    </lineage>
</organism>
<dbReference type="PROSITE" id="PS51732">
    <property type="entry name" value="ASN_GLN_ASE_3"/>
    <property type="match status" value="1"/>
</dbReference>
<dbReference type="Gene3D" id="3.40.50.40">
    <property type="match status" value="1"/>
</dbReference>
<accession>A0A7I9VZK2</accession>
<evidence type="ECO:0000256" key="3">
    <source>
        <dbReference type="PIRSR" id="PIRSR001220-2"/>
    </source>
</evidence>
<dbReference type="SUPFAM" id="SSF53774">
    <property type="entry name" value="Glutaminase/Asparaginase"/>
    <property type="match status" value="1"/>
</dbReference>
<dbReference type="CDD" id="cd08964">
    <property type="entry name" value="L-asparaginase_II"/>
    <property type="match status" value="1"/>
</dbReference>
<dbReference type="InterPro" id="IPR040919">
    <property type="entry name" value="Asparaginase_C"/>
</dbReference>
<feature type="binding site" evidence="3">
    <location>
        <position position="43"/>
    </location>
    <ligand>
        <name>substrate</name>
    </ligand>
</feature>
<dbReference type="GO" id="GO:0006528">
    <property type="term" value="P:asparagine metabolic process"/>
    <property type="evidence" value="ECO:0007669"/>
    <property type="project" value="InterPro"/>
</dbReference>
<name>A0A7I9VZK2_MYCAG</name>
<evidence type="ECO:0000313" key="6">
    <source>
        <dbReference type="EMBL" id="GFG50750.1"/>
    </source>
</evidence>
<dbReference type="EMBL" id="BLKS01000001">
    <property type="protein sequence ID" value="GFG50750.1"/>
    <property type="molecule type" value="Genomic_DNA"/>
</dbReference>
<proteinExistence type="inferred from homology"/>
<dbReference type="InterPro" id="IPR027474">
    <property type="entry name" value="L-asparaginase_N"/>
</dbReference>
<dbReference type="SMART" id="SM00870">
    <property type="entry name" value="Asparaginase"/>
    <property type="match status" value="1"/>
</dbReference>
<reference evidence="6 7" key="1">
    <citation type="journal article" date="2019" name="Emerg. Microbes Infect.">
        <title>Comprehensive subspecies identification of 175 nontuberculous mycobacteria species based on 7547 genomic profiles.</title>
        <authorList>
            <person name="Matsumoto Y."/>
            <person name="Kinjo T."/>
            <person name="Motooka D."/>
            <person name="Nabeya D."/>
            <person name="Jung N."/>
            <person name="Uechi K."/>
            <person name="Horii T."/>
            <person name="Iida T."/>
            <person name="Fujita J."/>
            <person name="Nakamura S."/>
        </authorList>
    </citation>
    <scope>NUCLEOTIDE SEQUENCE [LARGE SCALE GENOMIC DNA]</scope>
    <source>
        <strain evidence="6 7">JCM 6377</strain>
    </source>
</reference>
<evidence type="ECO:0000256" key="2">
    <source>
        <dbReference type="ARBA" id="ARBA00022801"/>
    </source>
</evidence>
<dbReference type="PIRSF" id="PIRSF001220">
    <property type="entry name" value="L-ASNase_gatD"/>
    <property type="match status" value="1"/>
</dbReference>